<keyword evidence="8" id="KW-1185">Reference proteome</keyword>
<name>A0AAD9TY02_9ROSI</name>
<evidence type="ECO:0000256" key="1">
    <source>
        <dbReference type="ARBA" id="ARBA00001936"/>
    </source>
</evidence>
<dbReference type="Proteomes" id="UP001280121">
    <property type="component" value="Unassembled WGS sequence"/>
</dbReference>
<comment type="cofactor">
    <cofactor evidence="2">
        <name>Mg(2+)</name>
        <dbReference type="ChEBI" id="CHEBI:18420"/>
    </cofactor>
</comment>
<dbReference type="InterPro" id="IPR001906">
    <property type="entry name" value="Terpene_synth_N"/>
</dbReference>
<evidence type="ECO:0000259" key="6">
    <source>
        <dbReference type="Pfam" id="PF01397"/>
    </source>
</evidence>
<proteinExistence type="predicted"/>
<dbReference type="InterPro" id="IPR008949">
    <property type="entry name" value="Isoprenoid_synthase_dom_sf"/>
</dbReference>
<dbReference type="InterPro" id="IPR036965">
    <property type="entry name" value="Terpene_synth_N_sf"/>
</dbReference>
<dbReference type="PANTHER" id="PTHR31225">
    <property type="entry name" value="OS04G0344100 PROTEIN-RELATED"/>
    <property type="match status" value="1"/>
</dbReference>
<comment type="caution">
    <text evidence="7">The sequence shown here is derived from an EMBL/GenBank/DDBJ whole genome shotgun (WGS) entry which is preliminary data.</text>
</comment>
<accession>A0AAD9TY02</accession>
<evidence type="ECO:0000256" key="5">
    <source>
        <dbReference type="ARBA" id="ARBA00023239"/>
    </source>
</evidence>
<dbReference type="GO" id="GO:0016114">
    <property type="term" value="P:terpenoid biosynthetic process"/>
    <property type="evidence" value="ECO:0007669"/>
    <property type="project" value="InterPro"/>
</dbReference>
<dbReference type="Gene3D" id="1.10.600.10">
    <property type="entry name" value="Farnesyl Diphosphate Synthase"/>
    <property type="match status" value="1"/>
</dbReference>
<dbReference type="SUPFAM" id="SSF48239">
    <property type="entry name" value="Terpenoid cyclases/Protein prenyltransferases"/>
    <property type="match status" value="1"/>
</dbReference>
<reference evidence="7" key="1">
    <citation type="journal article" date="2023" name="Plant J.">
        <title>Genome sequences and population genomics provide insights into the demographic history, inbreeding, and mutation load of two 'living fossil' tree species of Dipteronia.</title>
        <authorList>
            <person name="Feng Y."/>
            <person name="Comes H.P."/>
            <person name="Chen J."/>
            <person name="Zhu S."/>
            <person name="Lu R."/>
            <person name="Zhang X."/>
            <person name="Li P."/>
            <person name="Qiu J."/>
            <person name="Olsen K.M."/>
            <person name="Qiu Y."/>
        </authorList>
    </citation>
    <scope>NUCLEOTIDE SEQUENCE</scope>
    <source>
        <strain evidence="7">KIB01</strain>
    </source>
</reference>
<dbReference type="Gene3D" id="1.50.10.130">
    <property type="entry name" value="Terpene synthase, N-terminal domain"/>
    <property type="match status" value="1"/>
</dbReference>
<dbReference type="AlphaFoldDB" id="A0AAD9TY02"/>
<gene>
    <name evidence="7" type="ORF">Ddye_019480</name>
</gene>
<feature type="domain" description="Terpene synthase N-terminal" evidence="6">
    <location>
        <begin position="1"/>
        <end position="49"/>
    </location>
</feature>
<keyword evidence="5" id="KW-0456">Lyase</keyword>
<evidence type="ECO:0000313" key="8">
    <source>
        <dbReference type="Proteomes" id="UP001280121"/>
    </source>
</evidence>
<sequence>MVSLYEASYYRFEWESIMEEARKFTTENLKNLESHDLESKLAMEVKHALELPLHWRTPRLEARWFIDVYERRQDVNHILIEFAKLAFNIVQEFYQQKRKQVSRWWKKYDLGEKLHFARDMQAGSSIPVDSGDRFRASVRILEDTKYKD</sequence>
<protein>
    <recommendedName>
        <fullName evidence="6">Terpene synthase N-terminal domain-containing protein</fullName>
    </recommendedName>
</protein>
<comment type="cofactor">
    <cofactor evidence="1">
        <name>Mn(2+)</name>
        <dbReference type="ChEBI" id="CHEBI:29035"/>
    </cofactor>
</comment>
<dbReference type="GO" id="GO:0010333">
    <property type="term" value="F:terpene synthase activity"/>
    <property type="evidence" value="ECO:0007669"/>
    <property type="project" value="InterPro"/>
</dbReference>
<dbReference type="PANTHER" id="PTHR31225:SF245">
    <property type="entry name" value="(-)-ALPHA-TERPINEOL SYNTHASE-LIKE"/>
    <property type="match status" value="1"/>
</dbReference>
<dbReference type="InterPro" id="IPR008930">
    <property type="entry name" value="Terpenoid_cyclase/PrenylTrfase"/>
</dbReference>
<evidence type="ECO:0000313" key="7">
    <source>
        <dbReference type="EMBL" id="KAK2644285.1"/>
    </source>
</evidence>
<evidence type="ECO:0000256" key="2">
    <source>
        <dbReference type="ARBA" id="ARBA00001946"/>
    </source>
</evidence>
<dbReference type="SUPFAM" id="SSF48576">
    <property type="entry name" value="Terpenoid synthases"/>
    <property type="match status" value="1"/>
</dbReference>
<keyword evidence="3" id="KW-0460">Magnesium</keyword>
<evidence type="ECO:0000256" key="3">
    <source>
        <dbReference type="ARBA" id="ARBA00022842"/>
    </source>
</evidence>
<evidence type="ECO:0000256" key="4">
    <source>
        <dbReference type="ARBA" id="ARBA00023211"/>
    </source>
</evidence>
<dbReference type="EMBL" id="JANJYI010000006">
    <property type="protein sequence ID" value="KAK2644285.1"/>
    <property type="molecule type" value="Genomic_DNA"/>
</dbReference>
<organism evidence="7 8">
    <name type="scientific">Dipteronia dyeriana</name>
    <dbReference type="NCBI Taxonomy" id="168575"/>
    <lineage>
        <taxon>Eukaryota</taxon>
        <taxon>Viridiplantae</taxon>
        <taxon>Streptophyta</taxon>
        <taxon>Embryophyta</taxon>
        <taxon>Tracheophyta</taxon>
        <taxon>Spermatophyta</taxon>
        <taxon>Magnoliopsida</taxon>
        <taxon>eudicotyledons</taxon>
        <taxon>Gunneridae</taxon>
        <taxon>Pentapetalae</taxon>
        <taxon>rosids</taxon>
        <taxon>malvids</taxon>
        <taxon>Sapindales</taxon>
        <taxon>Sapindaceae</taxon>
        <taxon>Hippocastanoideae</taxon>
        <taxon>Acereae</taxon>
        <taxon>Dipteronia</taxon>
    </lineage>
</organism>
<dbReference type="Pfam" id="PF01397">
    <property type="entry name" value="Terpene_synth"/>
    <property type="match status" value="1"/>
</dbReference>
<keyword evidence="4" id="KW-0464">Manganese</keyword>
<dbReference type="InterPro" id="IPR050148">
    <property type="entry name" value="Terpene_synthase-like"/>
</dbReference>